<sequence>MDFQGKTALITGSGAIGGLGHTVATILVAGGADVVITGRDPHRGAQVVDDLGGQARFIQTDLADSQAVRQLTDDAGLVDILINNAAIVPNGPTAEQDLDVYEQTFAINVRAPFILTAALAPKMAANGGGSIVNITSTAAGIGMAGVALYGATKAALESLTRAWAPEFAPMKVRVNAVSPGPMRSSKMIAVVSPDAIRALGDAVPMARTADPIEVAEVVAFLAGDRASYMTGAIVPVDGGWTAAG</sequence>
<evidence type="ECO:0000256" key="1">
    <source>
        <dbReference type="ARBA" id="ARBA00006484"/>
    </source>
</evidence>
<gene>
    <name evidence="3" type="ORF">KV110_24555</name>
</gene>
<dbReference type="InterPro" id="IPR020904">
    <property type="entry name" value="Sc_DH/Rdtase_CS"/>
</dbReference>
<evidence type="ECO:0000256" key="2">
    <source>
        <dbReference type="ARBA" id="ARBA00023002"/>
    </source>
</evidence>
<dbReference type="PANTHER" id="PTHR43639">
    <property type="entry name" value="OXIDOREDUCTASE, SHORT-CHAIN DEHYDROGENASE/REDUCTASE FAMILY (AFU_ORTHOLOGUE AFUA_5G02870)"/>
    <property type="match status" value="1"/>
</dbReference>
<dbReference type="Proteomes" id="UP000694257">
    <property type="component" value="Chromosome"/>
</dbReference>
<dbReference type="PANTHER" id="PTHR43639:SF1">
    <property type="entry name" value="SHORT-CHAIN DEHYDROGENASE_REDUCTASE FAMILY PROTEIN"/>
    <property type="match status" value="1"/>
</dbReference>
<dbReference type="CDD" id="cd05233">
    <property type="entry name" value="SDR_c"/>
    <property type="match status" value="1"/>
</dbReference>
<accession>A0ABX8RK07</accession>
<keyword evidence="4" id="KW-1185">Reference proteome</keyword>
<comment type="similarity">
    <text evidence="1">Belongs to the short-chain dehydrogenases/reductases (SDR) family.</text>
</comment>
<evidence type="ECO:0000313" key="3">
    <source>
        <dbReference type="EMBL" id="QXN88755.1"/>
    </source>
</evidence>
<proteinExistence type="inferred from homology"/>
<dbReference type="PROSITE" id="PS00061">
    <property type="entry name" value="ADH_SHORT"/>
    <property type="match status" value="1"/>
</dbReference>
<dbReference type="Pfam" id="PF13561">
    <property type="entry name" value="adh_short_C2"/>
    <property type="match status" value="1"/>
</dbReference>
<reference evidence="3 4" key="1">
    <citation type="submission" date="2021-07" db="EMBL/GenBank/DDBJ databases">
        <title>Whole Genome Sequence of Nocardia Iowensis.</title>
        <authorList>
            <person name="Lamm A."/>
            <person name="Collins-Fairclough A.M."/>
            <person name="Bunk B."/>
            <person name="Sproer C."/>
        </authorList>
    </citation>
    <scope>NUCLEOTIDE SEQUENCE [LARGE SCALE GENOMIC DNA]</scope>
    <source>
        <strain evidence="3 4">NRRL 5646</strain>
    </source>
</reference>
<organism evidence="3 4">
    <name type="scientific">Nocardia iowensis</name>
    <dbReference type="NCBI Taxonomy" id="204891"/>
    <lineage>
        <taxon>Bacteria</taxon>
        <taxon>Bacillati</taxon>
        <taxon>Actinomycetota</taxon>
        <taxon>Actinomycetes</taxon>
        <taxon>Mycobacteriales</taxon>
        <taxon>Nocardiaceae</taxon>
        <taxon>Nocardia</taxon>
    </lineage>
</organism>
<dbReference type="EMBL" id="CP078145">
    <property type="protein sequence ID" value="QXN88755.1"/>
    <property type="molecule type" value="Genomic_DNA"/>
</dbReference>
<protein>
    <submittedName>
        <fullName evidence="3">SDR family oxidoreductase</fullName>
    </submittedName>
</protein>
<dbReference type="InterPro" id="IPR002347">
    <property type="entry name" value="SDR_fam"/>
</dbReference>
<name>A0ABX8RK07_NOCIO</name>
<evidence type="ECO:0000313" key="4">
    <source>
        <dbReference type="Proteomes" id="UP000694257"/>
    </source>
</evidence>
<dbReference type="RefSeq" id="WP_218469638.1">
    <property type="nucleotide sequence ID" value="NZ_BAABJN010000011.1"/>
</dbReference>
<keyword evidence="2" id="KW-0560">Oxidoreductase</keyword>